<dbReference type="EMBL" id="BSDR01000001">
    <property type="protein sequence ID" value="GLI36250.1"/>
    <property type="molecule type" value="Genomic_DNA"/>
</dbReference>
<dbReference type="InterPro" id="IPR021776">
    <property type="entry name" value="ActD"/>
</dbReference>
<keyword evidence="3" id="KW-1185">Reference proteome</keyword>
<accession>A0A9W6FWN5</accession>
<keyword evidence="1" id="KW-1133">Transmembrane helix</keyword>
<evidence type="ECO:0000256" key="1">
    <source>
        <dbReference type="SAM" id="Phobius"/>
    </source>
</evidence>
<keyword evidence="1" id="KW-0812">Transmembrane</keyword>
<name>A0A9W6FWN5_9BACT</name>
<evidence type="ECO:0000313" key="3">
    <source>
        <dbReference type="Proteomes" id="UP001144372"/>
    </source>
</evidence>
<organism evidence="2 3">
    <name type="scientific">Desulforhabdus amnigena</name>
    <dbReference type="NCBI Taxonomy" id="40218"/>
    <lineage>
        <taxon>Bacteria</taxon>
        <taxon>Pseudomonadati</taxon>
        <taxon>Thermodesulfobacteriota</taxon>
        <taxon>Syntrophobacteria</taxon>
        <taxon>Syntrophobacterales</taxon>
        <taxon>Syntrophobacteraceae</taxon>
        <taxon>Desulforhabdus</taxon>
    </lineage>
</organism>
<protein>
    <submittedName>
        <fullName evidence="2">Membrane protein</fullName>
    </submittedName>
</protein>
<evidence type="ECO:0000313" key="2">
    <source>
        <dbReference type="EMBL" id="GLI36250.1"/>
    </source>
</evidence>
<dbReference type="Pfam" id="PF11821">
    <property type="entry name" value="ActD"/>
    <property type="match status" value="1"/>
</dbReference>
<dbReference type="PANTHER" id="PTHR40394">
    <property type="entry name" value="LIPOPROTEIN-RELATED"/>
    <property type="match status" value="1"/>
</dbReference>
<dbReference type="RefSeq" id="WP_281796511.1">
    <property type="nucleotide sequence ID" value="NZ_BSDR01000001.1"/>
</dbReference>
<keyword evidence="1" id="KW-0472">Membrane</keyword>
<gene>
    <name evidence="2" type="primary">actD</name>
    <name evidence="2" type="ORF">DAMNIGENAA_36830</name>
</gene>
<dbReference type="Proteomes" id="UP001144372">
    <property type="component" value="Unassembled WGS sequence"/>
</dbReference>
<comment type="caution">
    <text evidence="2">The sequence shown here is derived from an EMBL/GenBank/DDBJ whole genome shotgun (WGS) entry which is preliminary data.</text>
</comment>
<proteinExistence type="predicted"/>
<reference evidence="2" key="1">
    <citation type="submission" date="2022-12" db="EMBL/GenBank/DDBJ databases">
        <title>Reference genome sequencing for broad-spectrum identification of bacterial and archaeal isolates by mass spectrometry.</title>
        <authorList>
            <person name="Sekiguchi Y."/>
            <person name="Tourlousse D.M."/>
        </authorList>
    </citation>
    <scope>NUCLEOTIDE SEQUENCE</scope>
    <source>
        <strain evidence="2">ASRB1</strain>
    </source>
</reference>
<dbReference type="AlphaFoldDB" id="A0A9W6FWN5"/>
<feature type="transmembrane region" description="Helical" evidence="1">
    <location>
        <begin position="95"/>
        <end position="117"/>
    </location>
</feature>
<dbReference type="PANTHER" id="PTHR40394:SF2">
    <property type="entry name" value="QUINOL:CYTOCHROME C OXIDOREDUCTASE MEMBRANE PROTEIN"/>
    <property type="match status" value="1"/>
</dbReference>
<feature type="transmembrane region" description="Helical" evidence="1">
    <location>
        <begin position="56"/>
        <end position="75"/>
    </location>
</feature>
<sequence>MTHQKTVMGIFAYIDDLLKALKFMAENDFKVHTVYSPFPHHEIEEALHLKPSSVRFFTLCGGILGVMVGVGLVVYTCMQWKFIVSGKPIIPFVPAVVVGFEFCILLSVLFNFGGLLFRSRLPRLRRPEHYDDRFSQDHFGILIQCSETDLDRLSNILKEAGAEEIHEVDR</sequence>